<name>A0A369PT62_9SPHI</name>
<evidence type="ECO:0000313" key="3">
    <source>
        <dbReference type="Proteomes" id="UP000253961"/>
    </source>
</evidence>
<keyword evidence="1" id="KW-1133">Transmembrane helix</keyword>
<accession>A0A369PT62</accession>
<dbReference type="Proteomes" id="UP000253961">
    <property type="component" value="Unassembled WGS sequence"/>
</dbReference>
<dbReference type="EMBL" id="QPKV01000007">
    <property type="protein sequence ID" value="RDC55440.1"/>
    <property type="molecule type" value="Genomic_DNA"/>
</dbReference>
<dbReference type="OrthoDB" id="7446256at2"/>
<feature type="transmembrane region" description="Helical" evidence="1">
    <location>
        <begin position="146"/>
        <end position="169"/>
    </location>
</feature>
<dbReference type="InterPro" id="IPR022134">
    <property type="entry name" value="DUF3667"/>
</dbReference>
<feature type="transmembrane region" description="Helical" evidence="1">
    <location>
        <begin position="120"/>
        <end position="139"/>
    </location>
</feature>
<evidence type="ECO:0000313" key="2">
    <source>
        <dbReference type="EMBL" id="RDC55440.1"/>
    </source>
</evidence>
<keyword evidence="1" id="KW-0472">Membrane</keyword>
<feature type="transmembrane region" description="Helical" evidence="1">
    <location>
        <begin position="72"/>
        <end position="93"/>
    </location>
</feature>
<sequence>MNCKACSTEVTSKYCPNCGQPSLLKRIDGHYIAHEIEHVLHFDKGILYTIRELLIRPGSNIRRFILEDRSRLVKPVIFIIVTSLIYTIVSHFFHIDSIVTYDLPHQSTSGKIYKWTEDHLGYSNMIMGAFIALWIKLFFRKNKYNYFEIIILLCFVMGMGMLIFTLFAILEGVTHFDFKKISAIVSIGYCVWGIGQFFDSKKFMSYVKAFFSYIIGMTTYSVLALAIGSLIDLIFRN</sequence>
<evidence type="ECO:0000256" key="1">
    <source>
        <dbReference type="SAM" id="Phobius"/>
    </source>
</evidence>
<protein>
    <submittedName>
        <fullName evidence="2">DUF3667 domain-containing protein</fullName>
    </submittedName>
</protein>
<dbReference type="AlphaFoldDB" id="A0A369PT62"/>
<comment type="caution">
    <text evidence="2">The sequence shown here is derived from an EMBL/GenBank/DDBJ whole genome shotgun (WGS) entry which is preliminary data.</text>
</comment>
<dbReference type="Pfam" id="PF12412">
    <property type="entry name" value="DUF3667"/>
    <property type="match status" value="1"/>
</dbReference>
<keyword evidence="1" id="KW-0812">Transmembrane</keyword>
<feature type="transmembrane region" description="Helical" evidence="1">
    <location>
        <begin position="210"/>
        <end position="235"/>
    </location>
</feature>
<keyword evidence="3" id="KW-1185">Reference proteome</keyword>
<gene>
    <name evidence="2" type="ORF">DU508_17690</name>
</gene>
<organism evidence="2 3">
    <name type="scientific">Pedobacter chinensis</name>
    <dbReference type="NCBI Taxonomy" id="2282421"/>
    <lineage>
        <taxon>Bacteria</taxon>
        <taxon>Pseudomonadati</taxon>
        <taxon>Bacteroidota</taxon>
        <taxon>Sphingobacteriia</taxon>
        <taxon>Sphingobacteriales</taxon>
        <taxon>Sphingobacteriaceae</taxon>
        <taxon>Pedobacter</taxon>
    </lineage>
</organism>
<proteinExistence type="predicted"/>
<reference evidence="2 3" key="1">
    <citation type="submission" date="2018-07" db="EMBL/GenBank/DDBJ databases">
        <title>Pedobacter sp. nov., isolated from soil.</title>
        <authorList>
            <person name="Zhou L.Y."/>
            <person name="Du Z.J."/>
        </authorList>
    </citation>
    <scope>NUCLEOTIDE SEQUENCE [LARGE SCALE GENOMIC DNA]</scope>
    <source>
        <strain evidence="2 3">JDX94</strain>
    </source>
</reference>